<gene>
    <name evidence="4" type="ORF">SAMN05444580_103260</name>
</gene>
<proteinExistence type="inferred from homology"/>
<dbReference type="PRINTS" id="PR00080">
    <property type="entry name" value="SDRFAMILY"/>
</dbReference>
<comment type="similarity">
    <text evidence="1">Belongs to the short-chain dehydrogenases/reductases (SDR) family.</text>
</comment>
<keyword evidence="3" id="KW-0520">NAD</keyword>
<keyword evidence="5" id="KW-1185">Reference proteome</keyword>
<evidence type="ECO:0000256" key="3">
    <source>
        <dbReference type="ARBA" id="ARBA00023027"/>
    </source>
</evidence>
<reference evidence="4 5" key="1">
    <citation type="submission" date="2016-10" db="EMBL/GenBank/DDBJ databases">
        <authorList>
            <person name="de Groot N.N."/>
        </authorList>
    </citation>
    <scope>NUCLEOTIDE SEQUENCE [LARGE SCALE GENOMIC DNA]</scope>
    <source>
        <strain evidence="4 5">JCM 11308</strain>
    </source>
</reference>
<dbReference type="NCBIfam" id="TIGR03971">
    <property type="entry name" value="SDR_subfam_1"/>
    <property type="match status" value="1"/>
</dbReference>
<dbReference type="RefSeq" id="WP_072843285.1">
    <property type="nucleotide sequence ID" value="NZ_FNAB01000003.1"/>
</dbReference>
<dbReference type="PANTHER" id="PTHR24321:SF8">
    <property type="entry name" value="ESTRADIOL 17-BETA-DEHYDROGENASE 8-RELATED"/>
    <property type="match status" value="1"/>
</dbReference>
<dbReference type="InterPro" id="IPR020904">
    <property type="entry name" value="Sc_DH/Rdtase_CS"/>
</dbReference>
<name>A0A1G6ST82_9NOCA</name>
<evidence type="ECO:0000256" key="2">
    <source>
        <dbReference type="ARBA" id="ARBA00023002"/>
    </source>
</evidence>
<dbReference type="Gene3D" id="3.40.50.720">
    <property type="entry name" value="NAD(P)-binding Rossmann-like Domain"/>
    <property type="match status" value="1"/>
</dbReference>
<sequence>MSSLAGKVAYVTGAARGQGRSHAVRMAQAGADIVAVDVCEQVAEFSGYPMAEPADLEETARLIESEGRKVLTRQVDVRDLAGQQAVVADTIETFGRLDVVVANAGVCNWGRIWEISAEQFQETVDVNLTGVWNTIKATVPAMIEAGNGGSIITVGSSASVKAPPGCGHYAAAKFGVVGLTKALAVELGEFGIRANCVLPYGTNTALGNDTSMYKLFEQYPTYVYSYPPNLLETDALVEPAEISEAVVWLADDASAVITGAQIPVDKGFLAR</sequence>
<evidence type="ECO:0000313" key="4">
    <source>
        <dbReference type="EMBL" id="SDD20008.1"/>
    </source>
</evidence>
<evidence type="ECO:0000256" key="1">
    <source>
        <dbReference type="ARBA" id="ARBA00006484"/>
    </source>
</evidence>
<dbReference type="InterPro" id="IPR002347">
    <property type="entry name" value="SDR_fam"/>
</dbReference>
<dbReference type="GO" id="GO:0016491">
    <property type="term" value="F:oxidoreductase activity"/>
    <property type="evidence" value="ECO:0007669"/>
    <property type="project" value="UniProtKB-KW"/>
</dbReference>
<dbReference type="PANTHER" id="PTHR24321">
    <property type="entry name" value="DEHYDROGENASES, SHORT CHAIN"/>
    <property type="match status" value="1"/>
</dbReference>
<dbReference type="STRING" id="168276.SAMN05444580_103260"/>
<evidence type="ECO:0000313" key="5">
    <source>
        <dbReference type="Proteomes" id="UP000199417"/>
    </source>
</evidence>
<dbReference type="EMBL" id="FNAB01000003">
    <property type="protein sequence ID" value="SDD20008.1"/>
    <property type="molecule type" value="Genomic_DNA"/>
</dbReference>
<dbReference type="CDD" id="cd05233">
    <property type="entry name" value="SDR_c"/>
    <property type="match status" value="1"/>
</dbReference>
<dbReference type="SUPFAM" id="SSF51735">
    <property type="entry name" value="NAD(P)-binding Rossmann-fold domains"/>
    <property type="match status" value="1"/>
</dbReference>
<dbReference type="InterPro" id="IPR036291">
    <property type="entry name" value="NAD(P)-bd_dom_sf"/>
</dbReference>
<dbReference type="FunFam" id="3.40.50.720:FF:000084">
    <property type="entry name" value="Short-chain dehydrogenase reductase"/>
    <property type="match status" value="1"/>
</dbReference>
<dbReference type="Proteomes" id="UP000199417">
    <property type="component" value="Unassembled WGS sequence"/>
</dbReference>
<dbReference type="InterPro" id="IPR023985">
    <property type="entry name" value="SDR_subfam_1"/>
</dbReference>
<accession>A0A1G6ST82</accession>
<organism evidence="4 5">
    <name type="scientific">Rhodococcus tukisamuensis</name>
    <dbReference type="NCBI Taxonomy" id="168276"/>
    <lineage>
        <taxon>Bacteria</taxon>
        <taxon>Bacillati</taxon>
        <taxon>Actinomycetota</taxon>
        <taxon>Actinomycetes</taxon>
        <taxon>Mycobacteriales</taxon>
        <taxon>Nocardiaceae</taxon>
        <taxon>Rhodococcus</taxon>
    </lineage>
</organism>
<dbReference type="AlphaFoldDB" id="A0A1G6ST82"/>
<dbReference type="PROSITE" id="PS00061">
    <property type="entry name" value="ADH_SHORT"/>
    <property type="match status" value="1"/>
</dbReference>
<dbReference type="Pfam" id="PF13561">
    <property type="entry name" value="adh_short_C2"/>
    <property type="match status" value="1"/>
</dbReference>
<dbReference type="PRINTS" id="PR00081">
    <property type="entry name" value="GDHRDH"/>
</dbReference>
<keyword evidence="2" id="KW-0560">Oxidoreductase</keyword>
<protein>
    <submittedName>
        <fullName evidence="4">SDR family mycofactocin-dependent oxidoreductase</fullName>
    </submittedName>
</protein>
<dbReference type="NCBIfam" id="NF009467">
    <property type="entry name" value="PRK12826.1-3"/>
    <property type="match status" value="1"/>
</dbReference>